<feature type="region of interest" description="Disordered" evidence="4">
    <location>
        <begin position="66"/>
        <end position="91"/>
    </location>
</feature>
<reference evidence="6 7" key="1">
    <citation type="submission" date="2018-12" db="EMBL/GenBank/DDBJ databases">
        <authorList>
            <person name="Tiukova I."/>
            <person name="Dainat J."/>
        </authorList>
    </citation>
    <scope>NUCLEOTIDE SEQUENCE [LARGE SCALE GENOMIC DNA]</scope>
</reference>
<feature type="compositionally biased region" description="Basic and acidic residues" evidence="4">
    <location>
        <begin position="365"/>
        <end position="374"/>
    </location>
</feature>
<sequence length="390" mass="44219">MSRDIEETTARTREAIQKIIDAKQSGSKVTSSENRQEPAAYIRYTPSTAVRQSSTKKQRVIKIVDRQQDPTLPPAFKIRKTPQGPNEEAPVPILHEESTAKLTKEEQKKWSIPPAISNWKNTKGFTISIDKRLASMAEDKSRFDVSDRFGALSEALDKANNEAKEELKMRARLKQKLEKQKLLESQKKLGRIAREARSASKWGTEEEGEGRIEDSVTKREQARRERRRKAERELRIGSMSTEAKVKMLAKGQGREVSERIAVGVAAQTEDRRRKDVSSNYDSKLYLKAAGTNTRHSEDQIYDSALFGGQEAVNDIYRARDSSRFKGLGSGSEESSAKDQLRKLGTEKRFEGLSDRFEESSGPVVFEKDKEGSDHKKPKTTGLARKREWDE</sequence>
<gene>
    <name evidence="6" type="ORF">BRENAR_LOCUS2155</name>
</gene>
<dbReference type="FunCoup" id="A0A448YKG0">
    <property type="interactions" value="998"/>
</dbReference>
<keyword evidence="3" id="KW-0747">Spliceosome</keyword>
<comment type="similarity">
    <text evidence="1 3">Belongs to the SNW family.</text>
</comment>
<proteinExistence type="inferred from homology"/>
<dbReference type="Proteomes" id="UP000290900">
    <property type="component" value="Unassembled WGS sequence"/>
</dbReference>
<evidence type="ECO:0000256" key="2">
    <source>
        <dbReference type="ARBA" id="ARBA00022160"/>
    </source>
</evidence>
<evidence type="ECO:0000313" key="6">
    <source>
        <dbReference type="EMBL" id="VEU21422.1"/>
    </source>
</evidence>
<dbReference type="GO" id="GO:0005681">
    <property type="term" value="C:spliceosomal complex"/>
    <property type="evidence" value="ECO:0007669"/>
    <property type="project" value="UniProtKB-UniRule"/>
</dbReference>
<name>A0A448YKG0_BRENA</name>
<keyword evidence="3" id="KW-0507">mRNA processing</keyword>
<dbReference type="EMBL" id="CAACVR010000012">
    <property type="protein sequence ID" value="VEU21422.1"/>
    <property type="molecule type" value="Genomic_DNA"/>
</dbReference>
<feature type="region of interest" description="Disordered" evidence="4">
    <location>
        <begin position="193"/>
        <end position="232"/>
    </location>
</feature>
<comment type="subunit">
    <text evidence="3">Associated with the spliceosome.</text>
</comment>
<keyword evidence="3" id="KW-0539">Nucleus</keyword>
<keyword evidence="3" id="KW-0508">mRNA splicing</keyword>
<evidence type="ECO:0000256" key="1">
    <source>
        <dbReference type="ARBA" id="ARBA00010197"/>
    </source>
</evidence>
<evidence type="ECO:0000259" key="5">
    <source>
        <dbReference type="Pfam" id="PF02731"/>
    </source>
</evidence>
<organism evidence="6 7">
    <name type="scientific">Brettanomyces naardenensis</name>
    <name type="common">Yeast</name>
    <dbReference type="NCBI Taxonomy" id="13370"/>
    <lineage>
        <taxon>Eukaryota</taxon>
        <taxon>Fungi</taxon>
        <taxon>Dikarya</taxon>
        <taxon>Ascomycota</taxon>
        <taxon>Saccharomycotina</taxon>
        <taxon>Pichiomycetes</taxon>
        <taxon>Pichiales</taxon>
        <taxon>Pichiaceae</taxon>
        <taxon>Brettanomyces</taxon>
    </lineage>
</organism>
<dbReference type="OrthoDB" id="666364at2759"/>
<evidence type="ECO:0000313" key="7">
    <source>
        <dbReference type="Proteomes" id="UP000290900"/>
    </source>
</evidence>
<keyword evidence="7" id="KW-1185">Reference proteome</keyword>
<dbReference type="PANTHER" id="PTHR12096">
    <property type="entry name" value="NUCLEAR PROTEIN SKIP-RELATED"/>
    <property type="match status" value="1"/>
</dbReference>
<feature type="domain" description="SKI-interacting protein SKIP SNW" evidence="5">
    <location>
        <begin position="41"/>
        <end position="198"/>
    </location>
</feature>
<dbReference type="STRING" id="13370.A0A448YKG0"/>
<feature type="region of interest" description="Disordered" evidence="4">
    <location>
        <begin position="351"/>
        <end position="390"/>
    </location>
</feature>
<dbReference type="InterPro" id="IPR017862">
    <property type="entry name" value="SKI-int_prot_SKIP"/>
</dbReference>
<dbReference type="GO" id="GO:0000398">
    <property type="term" value="P:mRNA splicing, via spliceosome"/>
    <property type="evidence" value="ECO:0007669"/>
    <property type="project" value="InterPro"/>
</dbReference>
<comment type="subcellular location">
    <subcellularLocation>
        <location evidence="3">Nucleus</location>
    </subcellularLocation>
</comment>
<feature type="compositionally biased region" description="Basic and acidic residues" evidence="4">
    <location>
        <begin position="209"/>
        <end position="232"/>
    </location>
</feature>
<dbReference type="AlphaFoldDB" id="A0A448YKG0"/>
<evidence type="ECO:0000256" key="3">
    <source>
        <dbReference type="RuleBase" id="RU367140"/>
    </source>
</evidence>
<accession>A0A448YKG0</accession>
<evidence type="ECO:0000256" key="4">
    <source>
        <dbReference type="SAM" id="MobiDB-lite"/>
    </source>
</evidence>
<dbReference type="InParanoid" id="A0A448YKG0"/>
<dbReference type="Pfam" id="PF02731">
    <property type="entry name" value="SKIP_SNW"/>
    <property type="match status" value="1"/>
</dbReference>
<comment type="function">
    <text evidence="3">Involved in pre-mRNA splicing.</text>
</comment>
<dbReference type="InterPro" id="IPR004015">
    <property type="entry name" value="SKI-int_prot_SKIP_SNW-dom"/>
</dbReference>
<protein>
    <recommendedName>
        <fullName evidence="2 3">Pre-mRNA-processing protein 45</fullName>
    </recommendedName>
</protein>